<comment type="caution">
    <text evidence="1">The sequence shown here is derived from an EMBL/GenBank/DDBJ whole genome shotgun (WGS) entry which is preliminary data.</text>
</comment>
<proteinExistence type="predicted"/>
<evidence type="ECO:0000313" key="1">
    <source>
        <dbReference type="EMBL" id="KAJ9654024.1"/>
    </source>
</evidence>
<name>A0ACC3A1P6_9EURO</name>
<accession>A0ACC3A1P6</accession>
<dbReference type="EMBL" id="JAPDRQ010000134">
    <property type="protein sequence ID" value="KAJ9654024.1"/>
    <property type="molecule type" value="Genomic_DNA"/>
</dbReference>
<organism evidence="1 2">
    <name type="scientific">Neophaeococcomyces mojaviensis</name>
    <dbReference type="NCBI Taxonomy" id="3383035"/>
    <lineage>
        <taxon>Eukaryota</taxon>
        <taxon>Fungi</taxon>
        <taxon>Dikarya</taxon>
        <taxon>Ascomycota</taxon>
        <taxon>Pezizomycotina</taxon>
        <taxon>Eurotiomycetes</taxon>
        <taxon>Chaetothyriomycetidae</taxon>
        <taxon>Chaetothyriales</taxon>
        <taxon>Chaetothyriales incertae sedis</taxon>
        <taxon>Neophaeococcomyces</taxon>
    </lineage>
</organism>
<keyword evidence="2" id="KW-1185">Reference proteome</keyword>
<gene>
    <name evidence="1" type="ORF">H2198_006879</name>
</gene>
<protein>
    <submittedName>
        <fullName evidence="1">Uncharacterized protein</fullName>
    </submittedName>
</protein>
<sequence>MAAKHLFSNARVFTGLKVSLSTESNCLLVNGDRIEHVGNANDDIVQKAKAEGVQEHNVGGRLISPGFFDGHVHVLLFGASLSAIHLEHCKSLDDIRKAILEGAAARPSATRLVCQGWMHSMTDSKALASDIDDLDERPIFIHAKDLHSAWCNTAALKEMNVSDMPDPEGGEILRNENGKATGLMSEAAGIQIVWPHLARVTSREEKLSQIRQAIRTYNADGYTGMLELATDEEIWSLLSELHSSEGPLTLRIAAHWLIKPSKTTTENIAQVDRAIELHKQYNLDTSPNLRIAGIKVIGDGVVDACTASLREPYSSTSSNVDPIWSYDQLLPVVQHADAAGLQCALHAIGDNTVAHAVRALSALGKGRDRRHRIEHLELTSQEDARRLGEYGITASIQPVHADPAILRAWPKLIGPEKCRRAFAYKEFADGGAKLAIGTDAPTAPHFPLRNLYTATTRRSAREEDFTDTVNENFKLGLGQALQAASAGTAYSCFADKQVGTLEKGKLADFVIIDLEWDAQQLLKGQVEETWFAGRCVYKK</sequence>
<evidence type="ECO:0000313" key="2">
    <source>
        <dbReference type="Proteomes" id="UP001172386"/>
    </source>
</evidence>
<reference evidence="1" key="1">
    <citation type="submission" date="2022-10" db="EMBL/GenBank/DDBJ databases">
        <title>Culturing micro-colonial fungi from biological soil crusts in the Mojave desert and describing Neophaeococcomyces mojavensis, and introducing the new genera and species Taxawa tesnikishii.</title>
        <authorList>
            <person name="Kurbessoian T."/>
            <person name="Stajich J.E."/>
        </authorList>
    </citation>
    <scope>NUCLEOTIDE SEQUENCE</scope>
    <source>
        <strain evidence="1">JES_112</strain>
    </source>
</reference>
<dbReference type="Proteomes" id="UP001172386">
    <property type="component" value="Unassembled WGS sequence"/>
</dbReference>